<proteinExistence type="predicted"/>
<evidence type="ECO:0000313" key="2">
    <source>
        <dbReference type="EMBL" id="OCF27719.1"/>
    </source>
</evidence>
<reference evidence="2" key="2">
    <citation type="submission" date="2014-01" db="EMBL/GenBank/DDBJ databases">
        <title>Evolution of pathogenesis and genome organization in the Tremellales.</title>
        <authorList>
            <person name="Cuomo C."/>
            <person name="Litvintseva A."/>
            <person name="Heitman J."/>
            <person name="Chen Y."/>
            <person name="Sun S."/>
            <person name="Springer D."/>
            <person name="Dromer F."/>
            <person name="Young S."/>
            <person name="Zeng Q."/>
            <person name="Chapman S."/>
            <person name="Gujja S."/>
            <person name="Saif S."/>
            <person name="Birren B."/>
        </authorList>
    </citation>
    <scope>NUCLEOTIDE SEQUENCE</scope>
    <source>
        <strain evidence="2">CBS 10118</strain>
    </source>
</reference>
<sequence>MVVRYFTTGPTTSGPASDIPDPTHANHDMTSENREADSAPSVPSGDQQSDLTYRRHDTSSKDSGRKVTLLYFADSESGADLKPLALGHPTEDCRVIKPIIRLHCWGTLVGSVLSRWTKDFLSKGPTEVEQTIRRRYNDYHAKDNFEVDFAHDRAGYLRRIGPVPVDTNEDFPFTLTMKAYKEKVLSMWNEVVVGDPSSVNQPITGPRLVTVDLFGDDITPTSGGSLPSPTTCTYAIQVVDRDVQPRNGRYARVHLK</sequence>
<dbReference type="VEuPathDB" id="FungiDB:I302_02564"/>
<organism evidence="2">
    <name type="scientific">Kwoniella bestiolae CBS 10118</name>
    <dbReference type="NCBI Taxonomy" id="1296100"/>
    <lineage>
        <taxon>Eukaryota</taxon>
        <taxon>Fungi</taxon>
        <taxon>Dikarya</taxon>
        <taxon>Basidiomycota</taxon>
        <taxon>Agaricomycotina</taxon>
        <taxon>Tremellomycetes</taxon>
        <taxon>Tremellales</taxon>
        <taxon>Cryptococcaceae</taxon>
        <taxon>Kwoniella</taxon>
    </lineage>
</organism>
<dbReference type="AlphaFoldDB" id="A0A1B9G9M8"/>
<feature type="compositionally biased region" description="Basic and acidic residues" evidence="1">
    <location>
        <begin position="52"/>
        <end position="61"/>
    </location>
</feature>
<accession>A0A1B9G9M8</accession>
<feature type="region of interest" description="Disordered" evidence="1">
    <location>
        <begin position="1"/>
        <end position="61"/>
    </location>
</feature>
<feature type="compositionally biased region" description="Basic and acidic residues" evidence="1">
    <location>
        <begin position="24"/>
        <end position="37"/>
    </location>
</feature>
<name>A0A1B9G9M8_9TREE</name>
<dbReference type="EMBL" id="KI894019">
    <property type="protein sequence ID" value="OCF27719.1"/>
    <property type="molecule type" value="Genomic_DNA"/>
</dbReference>
<evidence type="ECO:0000256" key="1">
    <source>
        <dbReference type="SAM" id="MobiDB-lite"/>
    </source>
</evidence>
<gene>
    <name evidence="2" type="ORF">I302_02564</name>
</gene>
<reference evidence="2" key="1">
    <citation type="submission" date="2013-07" db="EMBL/GenBank/DDBJ databases">
        <title>The Genome Sequence of Cryptococcus bestiolae CBS10118.</title>
        <authorList>
            <consortium name="The Broad Institute Genome Sequencing Platform"/>
            <person name="Cuomo C."/>
            <person name="Litvintseva A."/>
            <person name="Chen Y."/>
            <person name="Heitman J."/>
            <person name="Sun S."/>
            <person name="Springer D."/>
            <person name="Dromer F."/>
            <person name="Young S.K."/>
            <person name="Zeng Q."/>
            <person name="Gargeya S."/>
            <person name="Fitzgerald M."/>
            <person name="Abouelleil A."/>
            <person name="Alvarado L."/>
            <person name="Berlin A.M."/>
            <person name="Chapman S.B."/>
            <person name="Dewar J."/>
            <person name="Goldberg J."/>
            <person name="Griggs A."/>
            <person name="Gujja S."/>
            <person name="Hansen M."/>
            <person name="Howarth C."/>
            <person name="Imamovic A."/>
            <person name="Larimer J."/>
            <person name="McCowan C."/>
            <person name="Murphy C."/>
            <person name="Pearson M."/>
            <person name="Priest M."/>
            <person name="Roberts A."/>
            <person name="Saif S."/>
            <person name="Shea T."/>
            <person name="Sykes S."/>
            <person name="Wortman J."/>
            <person name="Nusbaum C."/>
            <person name="Birren B."/>
        </authorList>
    </citation>
    <scope>NUCLEOTIDE SEQUENCE [LARGE SCALE GENOMIC DNA]</scope>
    <source>
        <strain evidence="2">CBS 10118</strain>
    </source>
</reference>
<protein>
    <submittedName>
        <fullName evidence="2">Uncharacterized protein</fullName>
    </submittedName>
</protein>